<evidence type="ECO:0000256" key="7">
    <source>
        <dbReference type="ARBA" id="ARBA00055029"/>
    </source>
</evidence>
<dbReference type="GO" id="GO:0046872">
    <property type="term" value="F:metal ion binding"/>
    <property type="evidence" value="ECO:0007669"/>
    <property type="project" value="UniProtKB-KW"/>
</dbReference>
<comment type="catalytic activity">
    <reaction evidence="6">
        <text>5 isopentenyl diphosphate + (2E,6E)-farnesyl diphosphate = all-trans-octaprenyl diphosphate + 5 diphosphate</text>
        <dbReference type="Rhea" id="RHEA:27798"/>
        <dbReference type="ChEBI" id="CHEBI:33019"/>
        <dbReference type="ChEBI" id="CHEBI:57711"/>
        <dbReference type="ChEBI" id="CHEBI:128769"/>
        <dbReference type="ChEBI" id="CHEBI:175763"/>
        <dbReference type="EC" id="2.5.1.90"/>
    </reaction>
</comment>
<dbReference type="Gene3D" id="1.10.600.10">
    <property type="entry name" value="Farnesyl Diphosphate Synthase"/>
    <property type="match status" value="1"/>
</dbReference>
<dbReference type="PANTHER" id="PTHR12001">
    <property type="entry name" value="GERANYLGERANYL PYROPHOSPHATE SYNTHASE"/>
    <property type="match status" value="1"/>
</dbReference>
<evidence type="ECO:0000313" key="14">
    <source>
        <dbReference type="Proteomes" id="UP001158598"/>
    </source>
</evidence>
<comment type="cofactor">
    <cofactor evidence="1">
        <name>Mg(2+)</name>
        <dbReference type="ChEBI" id="CHEBI:18420"/>
    </cofactor>
</comment>
<keyword evidence="4" id="KW-0479">Metal-binding</keyword>
<name>A0AA35V3V7_METCP</name>
<reference evidence="13" key="1">
    <citation type="submission" date="2023-03" db="EMBL/GenBank/DDBJ databases">
        <authorList>
            <person name="Pearce D."/>
        </authorList>
    </citation>
    <scope>NUCLEOTIDE SEQUENCE</scope>
    <source>
        <strain evidence="13">Mc</strain>
    </source>
</reference>
<evidence type="ECO:0000256" key="6">
    <source>
        <dbReference type="ARBA" id="ARBA00051506"/>
    </source>
</evidence>
<dbReference type="FunFam" id="1.10.600.10:FF:000002">
    <property type="entry name" value="Octaprenyl diphosphate synthase"/>
    <property type="match status" value="1"/>
</dbReference>
<evidence type="ECO:0000256" key="2">
    <source>
        <dbReference type="ARBA" id="ARBA00006706"/>
    </source>
</evidence>
<keyword evidence="3 12" id="KW-0808">Transferase</keyword>
<dbReference type="InterPro" id="IPR000092">
    <property type="entry name" value="Polyprenyl_synt"/>
</dbReference>
<evidence type="ECO:0000313" key="13">
    <source>
        <dbReference type="EMBL" id="CAI8803145.1"/>
    </source>
</evidence>
<dbReference type="GO" id="GO:0106350">
    <property type="term" value="F:all-trans-octaprenyl-diphosphate synthase activity"/>
    <property type="evidence" value="ECO:0007669"/>
    <property type="project" value="UniProtKB-EC"/>
</dbReference>
<dbReference type="PROSITE" id="PS00723">
    <property type="entry name" value="POLYPRENYL_SYNTHASE_1"/>
    <property type="match status" value="1"/>
</dbReference>
<dbReference type="Proteomes" id="UP001158598">
    <property type="component" value="Chromosome"/>
</dbReference>
<dbReference type="SFLD" id="SFLDS00005">
    <property type="entry name" value="Isoprenoid_Synthase_Type_I"/>
    <property type="match status" value="1"/>
</dbReference>
<dbReference type="CDD" id="cd00685">
    <property type="entry name" value="Trans_IPPS_HT"/>
    <property type="match status" value="1"/>
</dbReference>
<organism evidence="13 14">
    <name type="scientific">Methylococcus capsulatus</name>
    <dbReference type="NCBI Taxonomy" id="414"/>
    <lineage>
        <taxon>Bacteria</taxon>
        <taxon>Pseudomonadati</taxon>
        <taxon>Pseudomonadota</taxon>
        <taxon>Gammaproteobacteria</taxon>
        <taxon>Methylococcales</taxon>
        <taxon>Methylococcaceae</taxon>
        <taxon>Methylococcus</taxon>
    </lineage>
</organism>
<dbReference type="Pfam" id="PF00348">
    <property type="entry name" value="polyprenyl_synt"/>
    <property type="match status" value="1"/>
</dbReference>
<dbReference type="PROSITE" id="PS00444">
    <property type="entry name" value="POLYPRENYL_SYNTHASE_2"/>
    <property type="match status" value="1"/>
</dbReference>
<protein>
    <recommendedName>
        <fullName evidence="9">Octaprenyl diphosphate synthase</fullName>
        <ecNumber evidence="8">2.5.1.90</ecNumber>
    </recommendedName>
    <alternativeName>
        <fullName evidence="11">All-trans-octaprenyl-diphosphate synthase</fullName>
    </alternativeName>
    <alternativeName>
        <fullName evidence="10">Octaprenyl pyrophosphate synthase</fullName>
    </alternativeName>
</protein>
<sequence>MGFFVGGRAHNNSMNNHAISDPGAADLRDSREVFAGIRRLVDGEAAAVDSLILRELHSDVVLINQIGQYIVGSGGKRLRPMLHLLSAKALGYPGDHHITLAAVIEFIHTATLLHDDVVDESALRRGQDSANALWGNSASVLVGDYLYSRSFELMVRVQDMRVMDILSRTTTAIAEGEVLQLLNCNNPATDEGRYLDVISRKTAILFSAAAQLAAVLAGSSHAVEESLKNYGTYLGIAFQLKDDVLDYKADPEEWGKNLGDDLAEGKPTLPLIYALSQSSGAEAELLRQAIEHGEREHFKKVYAVIESTDAISYTERRARDAANKAIEQVTHLPESGYKDALIALARFAVDRGY</sequence>
<dbReference type="SUPFAM" id="SSF48576">
    <property type="entry name" value="Terpenoid synthases"/>
    <property type="match status" value="1"/>
</dbReference>
<evidence type="ECO:0000256" key="12">
    <source>
        <dbReference type="RuleBase" id="RU004466"/>
    </source>
</evidence>
<dbReference type="EMBL" id="OX458332">
    <property type="protein sequence ID" value="CAI8803145.1"/>
    <property type="molecule type" value="Genomic_DNA"/>
</dbReference>
<keyword evidence="5" id="KW-0460">Magnesium</keyword>
<evidence type="ECO:0000256" key="5">
    <source>
        <dbReference type="ARBA" id="ARBA00022842"/>
    </source>
</evidence>
<dbReference type="InterPro" id="IPR033749">
    <property type="entry name" value="Polyprenyl_synt_CS"/>
</dbReference>
<evidence type="ECO:0000256" key="3">
    <source>
        <dbReference type="ARBA" id="ARBA00022679"/>
    </source>
</evidence>
<dbReference type="PANTHER" id="PTHR12001:SF69">
    <property type="entry name" value="ALL TRANS-POLYPRENYL-DIPHOSPHATE SYNTHASE PDSS1"/>
    <property type="match status" value="1"/>
</dbReference>
<dbReference type="AlphaFoldDB" id="A0AA35V3V7"/>
<comment type="similarity">
    <text evidence="2 12">Belongs to the FPP/GGPP synthase family.</text>
</comment>
<evidence type="ECO:0000256" key="10">
    <source>
        <dbReference type="ARBA" id="ARBA00079637"/>
    </source>
</evidence>
<evidence type="ECO:0000256" key="1">
    <source>
        <dbReference type="ARBA" id="ARBA00001946"/>
    </source>
</evidence>
<dbReference type="InterPro" id="IPR008949">
    <property type="entry name" value="Isoprenoid_synthase_dom_sf"/>
</dbReference>
<evidence type="ECO:0000256" key="11">
    <source>
        <dbReference type="ARBA" id="ARBA00083124"/>
    </source>
</evidence>
<dbReference type="EC" id="2.5.1.90" evidence="8"/>
<evidence type="ECO:0000256" key="9">
    <source>
        <dbReference type="ARBA" id="ARBA00072473"/>
    </source>
</evidence>
<gene>
    <name evidence="13" type="primary">ispB</name>
    <name evidence="13" type="ORF">MCNOR_1607</name>
</gene>
<proteinExistence type="inferred from homology"/>
<dbReference type="GO" id="GO:0008299">
    <property type="term" value="P:isoprenoid biosynthetic process"/>
    <property type="evidence" value="ECO:0007669"/>
    <property type="project" value="InterPro"/>
</dbReference>
<evidence type="ECO:0000256" key="4">
    <source>
        <dbReference type="ARBA" id="ARBA00022723"/>
    </source>
</evidence>
<evidence type="ECO:0000256" key="8">
    <source>
        <dbReference type="ARBA" id="ARBA00066511"/>
    </source>
</evidence>
<comment type="function">
    <text evidence="7">Supplies octaprenyl diphosphate, the precursor for the side chain of the isoprenoid quinones ubiquinone and menaquinone.</text>
</comment>
<accession>A0AA35V3V7</accession>